<evidence type="ECO:0000313" key="4">
    <source>
        <dbReference type="EMBL" id="MQL51714.1"/>
    </source>
</evidence>
<feature type="domain" description="CBS" evidence="3">
    <location>
        <begin position="112"/>
        <end position="167"/>
    </location>
</feature>
<dbReference type="Pfam" id="PF00571">
    <property type="entry name" value="CBS"/>
    <property type="match status" value="2"/>
</dbReference>
<dbReference type="AlphaFoldDB" id="A0A6N7IP02"/>
<dbReference type="CDD" id="cd02205">
    <property type="entry name" value="CBS_pair_SF"/>
    <property type="match status" value="1"/>
</dbReference>
<gene>
    <name evidence="4" type="ORF">GFC01_05450</name>
</gene>
<dbReference type="RefSeq" id="WP_152945650.1">
    <property type="nucleotide sequence ID" value="NZ_WHYR01000011.1"/>
</dbReference>
<dbReference type="PROSITE" id="PS51371">
    <property type="entry name" value="CBS"/>
    <property type="match status" value="2"/>
</dbReference>
<evidence type="ECO:0000313" key="5">
    <source>
        <dbReference type="Proteomes" id="UP000441717"/>
    </source>
</evidence>
<evidence type="ECO:0000256" key="1">
    <source>
        <dbReference type="ARBA" id="ARBA00023122"/>
    </source>
</evidence>
<dbReference type="OrthoDB" id="1787337at2"/>
<dbReference type="InterPro" id="IPR046342">
    <property type="entry name" value="CBS_dom_sf"/>
</dbReference>
<protein>
    <submittedName>
        <fullName evidence="4">CBS domain-containing protein</fullName>
    </submittedName>
</protein>
<dbReference type="SUPFAM" id="SSF54631">
    <property type="entry name" value="CBS-domain pair"/>
    <property type="match status" value="1"/>
</dbReference>
<proteinExistence type="predicted"/>
<dbReference type="InterPro" id="IPR000644">
    <property type="entry name" value="CBS_dom"/>
</dbReference>
<dbReference type="Proteomes" id="UP000441717">
    <property type="component" value="Unassembled WGS sequence"/>
</dbReference>
<accession>A0A6N7IP02</accession>
<reference evidence="4 5" key="1">
    <citation type="submission" date="2019-10" db="EMBL/GenBank/DDBJ databases">
        <title>Comparative genomics of sulfur disproportionating microorganisms.</title>
        <authorList>
            <person name="Ward L.M."/>
            <person name="Bertran E."/>
            <person name="Johnston D."/>
        </authorList>
    </citation>
    <scope>NUCLEOTIDE SEQUENCE [LARGE SCALE GENOMIC DNA]</scope>
    <source>
        <strain evidence="4 5">DSM 14055</strain>
    </source>
</reference>
<organism evidence="4 5">
    <name type="scientific">Desulfofundulus thermobenzoicus</name>
    <dbReference type="NCBI Taxonomy" id="29376"/>
    <lineage>
        <taxon>Bacteria</taxon>
        <taxon>Bacillati</taxon>
        <taxon>Bacillota</taxon>
        <taxon>Clostridia</taxon>
        <taxon>Eubacteriales</taxon>
        <taxon>Peptococcaceae</taxon>
        <taxon>Desulfofundulus</taxon>
    </lineage>
</organism>
<keyword evidence="1 2" id="KW-0129">CBS domain</keyword>
<feature type="domain" description="CBS" evidence="3">
    <location>
        <begin position="11"/>
        <end position="80"/>
    </location>
</feature>
<sequence>MPDTKKVGELMVPLSEYPAVYETDTLKEAIKVLKEYRSAGHSHRSLLVFSKTKKVQGEEMLVGILTTRDILNAIKQNKMIYDNSELFTMSWAIFYHRGSLEKLTIIKVGQAIRPLVDAYVQVDDTVTKAIELMMTKNVNILPVFEGKKAVGIIRAIDLLDYMAEMLA</sequence>
<comment type="caution">
    <text evidence="4">The sequence shown here is derived from an EMBL/GenBank/DDBJ whole genome shotgun (WGS) entry which is preliminary data.</text>
</comment>
<name>A0A6N7IP02_9FIRM</name>
<dbReference type="EMBL" id="WHYR01000011">
    <property type="protein sequence ID" value="MQL51714.1"/>
    <property type="molecule type" value="Genomic_DNA"/>
</dbReference>
<keyword evidence="5" id="KW-1185">Reference proteome</keyword>
<dbReference type="Gene3D" id="3.10.580.10">
    <property type="entry name" value="CBS-domain"/>
    <property type="match status" value="1"/>
</dbReference>
<dbReference type="PANTHER" id="PTHR43080">
    <property type="entry name" value="CBS DOMAIN-CONTAINING PROTEIN CBSX3, MITOCHONDRIAL"/>
    <property type="match status" value="1"/>
</dbReference>
<evidence type="ECO:0000256" key="2">
    <source>
        <dbReference type="PROSITE-ProRule" id="PRU00703"/>
    </source>
</evidence>
<dbReference type="PANTHER" id="PTHR43080:SF2">
    <property type="entry name" value="CBS DOMAIN-CONTAINING PROTEIN"/>
    <property type="match status" value="1"/>
</dbReference>
<dbReference type="InterPro" id="IPR051257">
    <property type="entry name" value="Diverse_CBS-Domain"/>
</dbReference>
<evidence type="ECO:0000259" key="3">
    <source>
        <dbReference type="PROSITE" id="PS51371"/>
    </source>
</evidence>
<dbReference type="SMART" id="SM00116">
    <property type="entry name" value="CBS"/>
    <property type="match status" value="2"/>
</dbReference>